<evidence type="ECO:0000256" key="3">
    <source>
        <dbReference type="PROSITE-ProRule" id="PRU00497"/>
    </source>
</evidence>
<dbReference type="Proteomes" id="UP000053825">
    <property type="component" value="Unassembled WGS sequence"/>
</dbReference>
<accession>A0A0L7QWB7</accession>
<dbReference type="STRING" id="597456.A0A0L7QWB7"/>
<evidence type="ECO:0000313" key="6">
    <source>
        <dbReference type="Proteomes" id="UP000053825"/>
    </source>
</evidence>
<dbReference type="PANTHER" id="PTHR12236">
    <property type="entry name" value="STRUCTURAL CONTITUENT OF CUTICLE"/>
    <property type="match status" value="1"/>
</dbReference>
<keyword evidence="6" id="KW-1185">Reference proteome</keyword>
<reference evidence="5 6" key="1">
    <citation type="submission" date="2015-07" db="EMBL/GenBank/DDBJ databases">
        <title>The genome of Habropoda laboriosa.</title>
        <authorList>
            <person name="Pan H."/>
            <person name="Kapheim K."/>
        </authorList>
    </citation>
    <scope>NUCLEOTIDE SEQUENCE [LARGE SCALE GENOMIC DNA]</scope>
    <source>
        <strain evidence="5">0110345459</strain>
    </source>
</reference>
<dbReference type="GO" id="GO:0031012">
    <property type="term" value="C:extracellular matrix"/>
    <property type="evidence" value="ECO:0007669"/>
    <property type="project" value="TreeGrafter"/>
</dbReference>
<sequence length="85" mass="9396">NYDPHPQYTYAYDVQDSLTGDSKTQQESRNGDVVSGSYSFIEADGTRRIVEYTADPVNGFNAVVHREPVAVIKPVVKVAPIAFHP</sequence>
<dbReference type="PRINTS" id="PR00947">
    <property type="entry name" value="CUTICLE"/>
</dbReference>
<evidence type="ECO:0000256" key="4">
    <source>
        <dbReference type="SAM" id="MobiDB-lite"/>
    </source>
</evidence>
<gene>
    <name evidence="5" type="ORF">WH47_02588</name>
</gene>
<evidence type="ECO:0000256" key="1">
    <source>
        <dbReference type="ARBA" id="ARBA00022460"/>
    </source>
</evidence>
<dbReference type="PANTHER" id="PTHR12236:SF94">
    <property type="entry name" value="CCP84AA-RELATED"/>
    <property type="match status" value="1"/>
</dbReference>
<dbReference type="Pfam" id="PF00379">
    <property type="entry name" value="Chitin_bind_4"/>
    <property type="match status" value="1"/>
</dbReference>
<dbReference type="PROSITE" id="PS51155">
    <property type="entry name" value="CHIT_BIND_RR_2"/>
    <property type="match status" value="1"/>
</dbReference>
<dbReference type="InterPro" id="IPR051217">
    <property type="entry name" value="Insect_Cuticle_Struc_Prot"/>
</dbReference>
<dbReference type="GO" id="GO:0005615">
    <property type="term" value="C:extracellular space"/>
    <property type="evidence" value="ECO:0007669"/>
    <property type="project" value="TreeGrafter"/>
</dbReference>
<dbReference type="AlphaFoldDB" id="A0A0L7QWB7"/>
<keyword evidence="1 3" id="KW-0193">Cuticle</keyword>
<evidence type="ECO:0000313" key="5">
    <source>
        <dbReference type="EMBL" id="KOC62885.1"/>
    </source>
</evidence>
<organism evidence="5 6">
    <name type="scientific">Habropoda laboriosa</name>
    <dbReference type="NCBI Taxonomy" id="597456"/>
    <lineage>
        <taxon>Eukaryota</taxon>
        <taxon>Metazoa</taxon>
        <taxon>Ecdysozoa</taxon>
        <taxon>Arthropoda</taxon>
        <taxon>Hexapoda</taxon>
        <taxon>Insecta</taxon>
        <taxon>Pterygota</taxon>
        <taxon>Neoptera</taxon>
        <taxon>Endopterygota</taxon>
        <taxon>Hymenoptera</taxon>
        <taxon>Apocrita</taxon>
        <taxon>Aculeata</taxon>
        <taxon>Apoidea</taxon>
        <taxon>Anthophila</taxon>
        <taxon>Apidae</taxon>
        <taxon>Habropoda</taxon>
    </lineage>
</organism>
<dbReference type="InterPro" id="IPR000618">
    <property type="entry name" value="Insect_cuticle"/>
</dbReference>
<dbReference type="GO" id="GO:0042302">
    <property type="term" value="F:structural constituent of cuticle"/>
    <property type="evidence" value="ECO:0007669"/>
    <property type="project" value="UniProtKB-UniRule"/>
</dbReference>
<proteinExistence type="predicted"/>
<evidence type="ECO:0000256" key="2">
    <source>
        <dbReference type="ARBA" id="ARBA00022737"/>
    </source>
</evidence>
<protein>
    <submittedName>
        <fullName evidence="5">Larval cuticle protein A3A</fullName>
    </submittedName>
</protein>
<dbReference type="PROSITE" id="PS00233">
    <property type="entry name" value="CHIT_BIND_RR_1"/>
    <property type="match status" value="1"/>
</dbReference>
<feature type="region of interest" description="Disordered" evidence="4">
    <location>
        <begin position="11"/>
        <end position="31"/>
    </location>
</feature>
<feature type="non-terminal residue" evidence="5">
    <location>
        <position position="1"/>
    </location>
</feature>
<dbReference type="OrthoDB" id="10071059at2759"/>
<dbReference type="EMBL" id="KQ414716">
    <property type="protein sequence ID" value="KOC62885.1"/>
    <property type="molecule type" value="Genomic_DNA"/>
</dbReference>
<dbReference type="InterPro" id="IPR031311">
    <property type="entry name" value="CHIT_BIND_RR_consensus"/>
</dbReference>
<name>A0A0L7QWB7_9HYME</name>
<keyword evidence="2" id="KW-0677">Repeat</keyword>